<evidence type="ECO:0000256" key="4">
    <source>
        <dbReference type="ARBA" id="ARBA00022454"/>
    </source>
</evidence>
<evidence type="ECO:0000256" key="3">
    <source>
        <dbReference type="ARBA" id="ARBA00017358"/>
    </source>
</evidence>
<evidence type="ECO:0000313" key="19">
    <source>
        <dbReference type="RefSeq" id="XP_018330118.1"/>
    </source>
</evidence>
<evidence type="ECO:0000256" key="7">
    <source>
        <dbReference type="ARBA" id="ARBA00022723"/>
    </source>
</evidence>
<evidence type="ECO:0000256" key="2">
    <source>
        <dbReference type="ARBA" id="ARBA00004324"/>
    </source>
</evidence>
<dbReference type="RefSeq" id="XP_018330118.1">
    <property type="nucleotide sequence ID" value="XM_018474616.2"/>
</dbReference>
<evidence type="ECO:0000256" key="13">
    <source>
        <dbReference type="ARBA" id="ARBA00023306"/>
    </source>
</evidence>
<dbReference type="PANTHER" id="PTHR13278:SF0">
    <property type="entry name" value="ZINC FINGER PROTEIN 830"/>
    <property type="match status" value="1"/>
</dbReference>
<evidence type="ECO:0000256" key="8">
    <source>
        <dbReference type="ARBA" id="ARBA00022771"/>
    </source>
</evidence>
<keyword evidence="13" id="KW-0131">Cell cycle</keyword>
<dbReference type="FunCoup" id="A0A1W4XCG2">
    <property type="interactions" value="2123"/>
</dbReference>
<keyword evidence="18" id="KW-1185">Reference proteome</keyword>
<dbReference type="InterPro" id="IPR040050">
    <property type="entry name" value="ZNF830-like"/>
</dbReference>
<accession>A0A1W4XCG2</accession>
<keyword evidence="4" id="KW-0158">Chromosome</keyword>
<proteinExistence type="predicted"/>
<reference evidence="19" key="1">
    <citation type="submission" date="2025-08" db="UniProtKB">
        <authorList>
            <consortium name="RefSeq"/>
        </authorList>
    </citation>
    <scope>IDENTIFICATION</scope>
    <source>
        <tissue evidence="19">Entire body</tissue>
    </source>
</reference>
<comment type="subcellular location">
    <subcellularLocation>
        <location evidence="1">Chromosome</location>
    </subcellularLocation>
    <subcellularLocation>
        <location evidence="2">Nucleus speckle</location>
    </subcellularLocation>
</comment>
<dbReference type="InterPro" id="IPR059039">
    <property type="entry name" value="ZNF380_CC"/>
</dbReference>
<evidence type="ECO:0000256" key="5">
    <source>
        <dbReference type="ARBA" id="ARBA00022473"/>
    </source>
</evidence>
<evidence type="ECO:0000256" key="12">
    <source>
        <dbReference type="ARBA" id="ARBA00023242"/>
    </source>
</evidence>
<feature type="domain" description="ZNF380 coiled-coil" evidence="17">
    <location>
        <begin position="175"/>
        <end position="254"/>
    </location>
</feature>
<feature type="compositionally biased region" description="Basic and acidic residues" evidence="16">
    <location>
        <begin position="153"/>
        <end position="165"/>
    </location>
</feature>
<gene>
    <name evidence="19" type="primary">LOC108740334</name>
</gene>
<dbReference type="GO" id="GO:0044773">
    <property type="term" value="P:mitotic DNA damage checkpoint signaling"/>
    <property type="evidence" value="ECO:0007669"/>
    <property type="project" value="TreeGrafter"/>
</dbReference>
<sequence>MSATFKNSKRKLSQNELRRFMNEHKEKIQKTTKKIESPLAKYNDAGQLTCILCQSIVKSEAVWTVHINCKQHRLNIEKAKQLKEKTKNFTTPVKRTATPQTPEVPEKKLKGILKNASSIQMPVQELSVEIKSGQLPSDFYENSAESSKSVSNENDRSVKTEADSTKDIEHVDVTLPEGFFDDPKQDAKARNVEYKDPVEEEWERFQREIREADMESAAIIADDQDEATTERQIDEIEEQMRNWSRVLTLEKKKTEVIPQVNNSMLVDANEETSDEDVDVDEIFNWRSKKSF</sequence>
<evidence type="ECO:0000256" key="14">
    <source>
        <dbReference type="ARBA" id="ARBA00030672"/>
    </source>
</evidence>
<evidence type="ECO:0000256" key="10">
    <source>
        <dbReference type="ARBA" id="ARBA00022833"/>
    </source>
</evidence>
<keyword evidence="9" id="KW-0498">Mitosis</keyword>
<dbReference type="Pfam" id="PF23406">
    <property type="entry name" value="ZNF380_CC"/>
    <property type="match status" value="1"/>
</dbReference>
<dbReference type="GO" id="GO:0033260">
    <property type="term" value="P:nuclear DNA replication"/>
    <property type="evidence" value="ECO:0007669"/>
    <property type="project" value="TreeGrafter"/>
</dbReference>
<dbReference type="STRING" id="224129.A0A1W4XCG2"/>
<feature type="compositionally biased region" description="Polar residues" evidence="16">
    <location>
        <begin position="143"/>
        <end position="152"/>
    </location>
</feature>
<keyword evidence="6" id="KW-0132">Cell division</keyword>
<keyword evidence="10" id="KW-0862">Zinc</keyword>
<name>A0A1W4XCG2_AGRPL</name>
<dbReference type="GO" id="GO:0008270">
    <property type="term" value="F:zinc ion binding"/>
    <property type="evidence" value="ECO:0007669"/>
    <property type="project" value="UniProtKB-KW"/>
</dbReference>
<dbReference type="GeneID" id="108740334"/>
<evidence type="ECO:0000256" key="16">
    <source>
        <dbReference type="SAM" id="MobiDB-lite"/>
    </source>
</evidence>
<evidence type="ECO:0000313" key="18">
    <source>
        <dbReference type="Proteomes" id="UP000192223"/>
    </source>
</evidence>
<dbReference type="KEGG" id="apln:108740334"/>
<feature type="region of interest" description="Disordered" evidence="16">
    <location>
        <begin position="139"/>
        <end position="165"/>
    </location>
</feature>
<keyword evidence="7" id="KW-0479">Metal-binding</keyword>
<dbReference type="GO" id="GO:0005681">
    <property type="term" value="C:spliceosomal complex"/>
    <property type="evidence" value="ECO:0007669"/>
    <property type="project" value="InterPro"/>
</dbReference>
<dbReference type="PANTHER" id="PTHR13278">
    <property type="entry name" value="ZINC FINGER PROTEIN 830"/>
    <property type="match status" value="1"/>
</dbReference>
<evidence type="ECO:0000256" key="9">
    <source>
        <dbReference type="ARBA" id="ARBA00022776"/>
    </source>
</evidence>
<evidence type="ECO:0000256" key="1">
    <source>
        <dbReference type="ARBA" id="ARBA00004286"/>
    </source>
</evidence>
<keyword evidence="11 15" id="KW-0175">Coiled coil</keyword>
<dbReference type="AlphaFoldDB" id="A0A1W4XCG2"/>
<dbReference type="Proteomes" id="UP000192223">
    <property type="component" value="Unplaced"/>
</dbReference>
<protein>
    <recommendedName>
        <fullName evidence="3">Zinc finger protein 830</fullName>
    </recommendedName>
    <alternativeName>
        <fullName evidence="14">Coiled-coil domain-containing protein 16</fullName>
    </alternativeName>
</protein>
<dbReference type="InterPro" id="IPR036236">
    <property type="entry name" value="Znf_C2H2_sf"/>
</dbReference>
<dbReference type="GO" id="GO:0003676">
    <property type="term" value="F:nucleic acid binding"/>
    <property type="evidence" value="ECO:0007669"/>
    <property type="project" value="InterPro"/>
</dbReference>
<keyword evidence="8" id="KW-0863">Zinc-finger</keyword>
<dbReference type="InParanoid" id="A0A1W4XCG2"/>
<evidence type="ECO:0000256" key="6">
    <source>
        <dbReference type="ARBA" id="ARBA00022618"/>
    </source>
</evidence>
<dbReference type="GO" id="GO:0033314">
    <property type="term" value="P:mitotic DNA replication checkpoint signaling"/>
    <property type="evidence" value="ECO:0007669"/>
    <property type="project" value="TreeGrafter"/>
</dbReference>
<keyword evidence="5" id="KW-0217">Developmental protein</keyword>
<dbReference type="OrthoDB" id="77607at2759"/>
<feature type="coiled-coil region" evidence="15">
    <location>
        <begin position="226"/>
        <end position="253"/>
    </location>
</feature>
<evidence type="ECO:0000256" key="15">
    <source>
        <dbReference type="SAM" id="Coils"/>
    </source>
</evidence>
<evidence type="ECO:0000256" key="11">
    <source>
        <dbReference type="ARBA" id="ARBA00023054"/>
    </source>
</evidence>
<organism evidence="18 19">
    <name type="scientific">Agrilus planipennis</name>
    <name type="common">Emerald ash borer</name>
    <name type="synonym">Agrilus marcopoli</name>
    <dbReference type="NCBI Taxonomy" id="224129"/>
    <lineage>
        <taxon>Eukaryota</taxon>
        <taxon>Metazoa</taxon>
        <taxon>Ecdysozoa</taxon>
        <taxon>Arthropoda</taxon>
        <taxon>Hexapoda</taxon>
        <taxon>Insecta</taxon>
        <taxon>Pterygota</taxon>
        <taxon>Neoptera</taxon>
        <taxon>Endopterygota</taxon>
        <taxon>Coleoptera</taxon>
        <taxon>Polyphaga</taxon>
        <taxon>Elateriformia</taxon>
        <taxon>Buprestoidea</taxon>
        <taxon>Buprestidae</taxon>
        <taxon>Agrilinae</taxon>
        <taxon>Agrilus</taxon>
    </lineage>
</organism>
<evidence type="ECO:0000259" key="17">
    <source>
        <dbReference type="Pfam" id="PF23406"/>
    </source>
</evidence>
<dbReference type="SUPFAM" id="SSF57667">
    <property type="entry name" value="beta-beta-alpha zinc fingers"/>
    <property type="match status" value="1"/>
</dbReference>
<keyword evidence="12" id="KW-0539">Nucleus</keyword>